<dbReference type="AlphaFoldDB" id="A0A2N5TPK1"/>
<dbReference type="Proteomes" id="UP000235392">
    <property type="component" value="Unassembled WGS sequence"/>
</dbReference>
<reference evidence="2 3" key="1">
    <citation type="submission" date="2017-11" db="EMBL/GenBank/DDBJ databases">
        <title>De novo assembly and phasing of dikaryotic genomes from two isolates of Puccinia coronata f. sp. avenae, the causal agent of oat crown rust.</title>
        <authorList>
            <person name="Miller M.E."/>
            <person name="Zhang Y."/>
            <person name="Omidvar V."/>
            <person name="Sperschneider J."/>
            <person name="Schwessinger B."/>
            <person name="Raley C."/>
            <person name="Palmer J.M."/>
            <person name="Garnica D."/>
            <person name="Upadhyaya N."/>
            <person name="Rathjen J."/>
            <person name="Taylor J.M."/>
            <person name="Park R.F."/>
            <person name="Dodds P.N."/>
            <person name="Hirsch C.D."/>
            <person name="Kianian S.F."/>
            <person name="Figueroa M."/>
        </authorList>
    </citation>
    <scope>NUCLEOTIDE SEQUENCE [LARGE SCALE GENOMIC DNA]</scope>
    <source>
        <strain evidence="2">12SD80</strain>
    </source>
</reference>
<comment type="caution">
    <text evidence="2">The sequence shown here is derived from an EMBL/GenBank/DDBJ whole genome shotgun (WGS) entry which is preliminary data.</text>
</comment>
<evidence type="ECO:0000256" key="1">
    <source>
        <dbReference type="SAM" id="MobiDB-lite"/>
    </source>
</evidence>
<dbReference type="EMBL" id="PGCI01000409">
    <property type="protein sequence ID" value="PLW27402.1"/>
    <property type="molecule type" value="Genomic_DNA"/>
</dbReference>
<proteinExistence type="predicted"/>
<sequence length="176" mass="18645">MEELLSRIVGWGLNAKSDLTSVLLLQVSVRLWSTTSDQFPASQSKSINLPAASASQPAPFYFNLLPKRALSKATGNISTSTSNHLSNQQTPAHPPQAPSCSKIQITQSAAQVLVNLLHFTSTYRLSTLSLFGSTLPAFTSQPSTGLSQPFPQTSDKPPAAPKSESLNLPAASTSPP</sequence>
<evidence type="ECO:0000313" key="3">
    <source>
        <dbReference type="Proteomes" id="UP000235392"/>
    </source>
</evidence>
<organism evidence="2 3">
    <name type="scientific">Puccinia coronata f. sp. avenae</name>
    <dbReference type="NCBI Taxonomy" id="200324"/>
    <lineage>
        <taxon>Eukaryota</taxon>
        <taxon>Fungi</taxon>
        <taxon>Dikarya</taxon>
        <taxon>Basidiomycota</taxon>
        <taxon>Pucciniomycotina</taxon>
        <taxon>Pucciniomycetes</taxon>
        <taxon>Pucciniales</taxon>
        <taxon>Pucciniaceae</taxon>
        <taxon>Puccinia</taxon>
    </lineage>
</organism>
<accession>A0A2N5TPK1</accession>
<feature type="compositionally biased region" description="Polar residues" evidence="1">
    <location>
        <begin position="140"/>
        <end position="155"/>
    </location>
</feature>
<protein>
    <submittedName>
        <fullName evidence="2">Uncharacterized protein</fullName>
    </submittedName>
</protein>
<gene>
    <name evidence="2" type="ORF">PCASD_25375</name>
</gene>
<feature type="region of interest" description="Disordered" evidence="1">
    <location>
        <begin position="140"/>
        <end position="176"/>
    </location>
</feature>
<name>A0A2N5TPK1_9BASI</name>
<feature type="compositionally biased region" description="Polar residues" evidence="1">
    <location>
        <begin position="73"/>
        <end position="91"/>
    </location>
</feature>
<feature type="region of interest" description="Disordered" evidence="1">
    <location>
        <begin position="73"/>
        <end position="100"/>
    </location>
</feature>
<evidence type="ECO:0000313" key="2">
    <source>
        <dbReference type="EMBL" id="PLW27402.1"/>
    </source>
</evidence>
<feature type="compositionally biased region" description="Polar residues" evidence="1">
    <location>
        <begin position="164"/>
        <end position="176"/>
    </location>
</feature>